<evidence type="ECO:0000256" key="4">
    <source>
        <dbReference type="ARBA" id="ARBA00012458"/>
    </source>
</evidence>
<dbReference type="InterPro" id="IPR045031">
    <property type="entry name" value="DHP_synth-like"/>
</dbReference>
<dbReference type="CDD" id="cd00739">
    <property type="entry name" value="DHPS"/>
    <property type="match status" value="1"/>
</dbReference>
<evidence type="ECO:0000313" key="10">
    <source>
        <dbReference type="EMBL" id="VAX05872.1"/>
    </source>
</evidence>
<dbReference type="InterPro" id="IPR000489">
    <property type="entry name" value="Pterin-binding_dom"/>
</dbReference>
<dbReference type="GO" id="GO:0046654">
    <property type="term" value="P:tetrahydrofolate biosynthetic process"/>
    <property type="evidence" value="ECO:0007669"/>
    <property type="project" value="TreeGrafter"/>
</dbReference>
<comment type="cofactor">
    <cofactor evidence="2">
        <name>Mg(2+)</name>
        <dbReference type="ChEBI" id="CHEBI:18420"/>
    </cofactor>
</comment>
<dbReference type="PROSITE" id="PS00793">
    <property type="entry name" value="DHPS_2"/>
    <property type="match status" value="1"/>
</dbReference>
<dbReference type="Pfam" id="PF00809">
    <property type="entry name" value="Pterin_bind"/>
    <property type="match status" value="1"/>
</dbReference>
<reference evidence="10" key="1">
    <citation type="submission" date="2018-06" db="EMBL/GenBank/DDBJ databases">
        <authorList>
            <person name="Zhirakovskaya E."/>
        </authorList>
    </citation>
    <scope>NUCLEOTIDE SEQUENCE</scope>
</reference>
<accession>A0A3B1AQ54</accession>
<dbReference type="PANTHER" id="PTHR20941">
    <property type="entry name" value="FOLATE SYNTHESIS PROTEINS"/>
    <property type="match status" value="1"/>
</dbReference>
<dbReference type="NCBIfam" id="TIGR01496">
    <property type="entry name" value="DHPS"/>
    <property type="match status" value="1"/>
</dbReference>
<evidence type="ECO:0000256" key="7">
    <source>
        <dbReference type="ARBA" id="ARBA00022842"/>
    </source>
</evidence>
<dbReference type="EC" id="2.5.1.15" evidence="4"/>
<dbReference type="GO" id="GO:0046872">
    <property type="term" value="F:metal ion binding"/>
    <property type="evidence" value="ECO:0007669"/>
    <property type="project" value="UniProtKB-KW"/>
</dbReference>
<keyword evidence="8" id="KW-0289">Folate biosynthesis</keyword>
<protein>
    <recommendedName>
        <fullName evidence="4">dihydropteroate synthase</fullName>
        <ecNumber evidence="4">2.5.1.15</ecNumber>
    </recommendedName>
</protein>
<dbReference type="PANTHER" id="PTHR20941:SF1">
    <property type="entry name" value="FOLIC ACID SYNTHESIS PROTEIN FOL1"/>
    <property type="match status" value="1"/>
</dbReference>
<dbReference type="FunFam" id="3.20.20.20:FF:000006">
    <property type="entry name" value="Dihydropteroate synthase"/>
    <property type="match status" value="1"/>
</dbReference>
<dbReference type="PROSITE" id="PS00792">
    <property type="entry name" value="DHPS_1"/>
    <property type="match status" value="1"/>
</dbReference>
<feature type="domain" description="Pterin-binding" evidence="9">
    <location>
        <begin position="96"/>
        <end position="349"/>
    </location>
</feature>
<name>A0A3B1AQ54_9ZZZZ</name>
<dbReference type="GO" id="GO:0004156">
    <property type="term" value="F:dihydropteroate synthase activity"/>
    <property type="evidence" value="ECO:0007669"/>
    <property type="project" value="UniProtKB-EC"/>
</dbReference>
<evidence type="ECO:0000256" key="2">
    <source>
        <dbReference type="ARBA" id="ARBA00001946"/>
    </source>
</evidence>
<organism evidence="10">
    <name type="scientific">hydrothermal vent metagenome</name>
    <dbReference type="NCBI Taxonomy" id="652676"/>
    <lineage>
        <taxon>unclassified sequences</taxon>
        <taxon>metagenomes</taxon>
        <taxon>ecological metagenomes</taxon>
    </lineage>
</organism>
<dbReference type="SUPFAM" id="SSF51717">
    <property type="entry name" value="Dihydropteroate synthetase-like"/>
    <property type="match status" value="1"/>
</dbReference>
<proteinExistence type="predicted"/>
<evidence type="ECO:0000259" key="9">
    <source>
        <dbReference type="PROSITE" id="PS50972"/>
    </source>
</evidence>
<evidence type="ECO:0000256" key="8">
    <source>
        <dbReference type="ARBA" id="ARBA00022909"/>
    </source>
</evidence>
<evidence type="ECO:0000256" key="1">
    <source>
        <dbReference type="ARBA" id="ARBA00000012"/>
    </source>
</evidence>
<comment type="pathway">
    <text evidence="3">Cofactor biosynthesis; tetrahydrofolate biosynthesis; 7,8-dihydrofolate from 2-amino-4-hydroxy-6-hydroxymethyl-7,8-dihydropteridine diphosphate and 4-aminobenzoate: step 1/2.</text>
</comment>
<keyword evidence="6" id="KW-0479">Metal-binding</keyword>
<evidence type="ECO:0000256" key="5">
    <source>
        <dbReference type="ARBA" id="ARBA00022679"/>
    </source>
</evidence>
<evidence type="ECO:0000256" key="3">
    <source>
        <dbReference type="ARBA" id="ARBA00004763"/>
    </source>
</evidence>
<gene>
    <name evidence="10" type="ORF">MNBD_ALPHA03-1668</name>
</gene>
<sequence length="356" mass="38835">MDKSKIYLQPLGILRGCNAIEAVKAGHARWLVGGPLAFTIAKIIFRESALRISTELMPVVELDKYISKLAVFQQDSLLSQLDNICQKRRYFQEGRPLLQGIVNVTPDSFSDGGQYNQRALAASRARELIAEGADIIDIGGESTRPGAQKVSVEVELSRVIPVIESLSDISVPISIDTRNAKVMEEALRAGATIVNDVSALSYDEKSLAVVAASNCLIILMHAQNAPDNMQDNPRYDDVVLDVYDFLERRLEICMASGIERRRIIIDPGIGFGKTVDHNSDLLANLSLFHGLGVPLLLGVSRKSFIGHICGGEGVAQRLAGSLSFGQAGYDQGVQILRVHDIKESRQAREAWARLAG</sequence>
<dbReference type="PROSITE" id="PS50972">
    <property type="entry name" value="PTERIN_BINDING"/>
    <property type="match status" value="1"/>
</dbReference>
<dbReference type="EMBL" id="UOFW01000148">
    <property type="protein sequence ID" value="VAX05872.1"/>
    <property type="molecule type" value="Genomic_DNA"/>
</dbReference>
<dbReference type="GO" id="GO:0005829">
    <property type="term" value="C:cytosol"/>
    <property type="evidence" value="ECO:0007669"/>
    <property type="project" value="TreeGrafter"/>
</dbReference>
<dbReference type="InterPro" id="IPR011005">
    <property type="entry name" value="Dihydropteroate_synth-like_sf"/>
</dbReference>
<evidence type="ECO:0000256" key="6">
    <source>
        <dbReference type="ARBA" id="ARBA00022723"/>
    </source>
</evidence>
<dbReference type="Gene3D" id="3.20.20.20">
    <property type="entry name" value="Dihydropteroate synthase-like"/>
    <property type="match status" value="1"/>
</dbReference>
<keyword evidence="5 10" id="KW-0808">Transferase</keyword>
<dbReference type="AlphaFoldDB" id="A0A3B1AQ54"/>
<comment type="catalytic activity">
    <reaction evidence="1">
        <text>(7,8-dihydropterin-6-yl)methyl diphosphate + 4-aminobenzoate = 7,8-dihydropteroate + diphosphate</text>
        <dbReference type="Rhea" id="RHEA:19949"/>
        <dbReference type="ChEBI" id="CHEBI:17836"/>
        <dbReference type="ChEBI" id="CHEBI:17839"/>
        <dbReference type="ChEBI" id="CHEBI:33019"/>
        <dbReference type="ChEBI" id="CHEBI:72950"/>
        <dbReference type="EC" id="2.5.1.15"/>
    </reaction>
</comment>
<dbReference type="InterPro" id="IPR006390">
    <property type="entry name" value="DHP_synth_dom"/>
</dbReference>
<dbReference type="GO" id="GO:0046656">
    <property type="term" value="P:folic acid biosynthetic process"/>
    <property type="evidence" value="ECO:0007669"/>
    <property type="project" value="UniProtKB-KW"/>
</dbReference>
<keyword evidence="7" id="KW-0460">Magnesium</keyword>